<accession>A0ABV6GFM5</accession>
<organism evidence="1 2">
    <name type="scientific">Metabacillus herbersteinensis</name>
    <dbReference type="NCBI Taxonomy" id="283816"/>
    <lineage>
        <taxon>Bacteria</taxon>
        <taxon>Bacillati</taxon>
        <taxon>Bacillota</taxon>
        <taxon>Bacilli</taxon>
        <taxon>Bacillales</taxon>
        <taxon>Bacillaceae</taxon>
        <taxon>Metabacillus</taxon>
    </lineage>
</organism>
<dbReference type="Proteomes" id="UP001589854">
    <property type="component" value="Unassembled WGS sequence"/>
</dbReference>
<evidence type="ECO:0000313" key="1">
    <source>
        <dbReference type="EMBL" id="MFC0272263.1"/>
    </source>
</evidence>
<keyword evidence="2" id="KW-1185">Reference proteome</keyword>
<gene>
    <name evidence="1" type="ORF">ACFFIX_12535</name>
</gene>
<dbReference type="RefSeq" id="WP_378934404.1">
    <property type="nucleotide sequence ID" value="NZ_JBHLVO010000009.1"/>
</dbReference>
<protein>
    <submittedName>
        <fullName evidence="1">Uncharacterized protein</fullName>
    </submittedName>
</protein>
<dbReference type="EMBL" id="JBHLVO010000009">
    <property type="protein sequence ID" value="MFC0272263.1"/>
    <property type="molecule type" value="Genomic_DNA"/>
</dbReference>
<comment type="caution">
    <text evidence="1">The sequence shown here is derived from an EMBL/GenBank/DDBJ whole genome shotgun (WGS) entry which is preliminary data.</text>
</comment>
<reference evidence="1 2" key="1">
    <citation type="submission" date="2024-09" db="EMBL/GenBank/DDBJ databases">
        <authorList>
            <person name="Sun Q."/>
            <person name="Mori K."/>
        </authorList>
    </citation>
    <scope>NUCLEOTIDE SEQUENCE [LARGE SCALE GENOMIC DNA]</scope>
    <source>
        <strain evidence="1 2">CCM 7228</strain>
    </source>
</reference>
<name>A0ABV6GFM5_9BACI</name>
<evidence type="ECO:0000313" key="2">
    <source>
        <dbReference type="Proteomes" id="UP001589854"/>
    </source>
</evidence>
<sequence length="426" mass="50263">MDSVLNSLKLRHLESGKTTINIKEEGYYAICLKASASTSWQEENNESLMIRISVDKKHHQDMVLFYGRESFIYKRLLGKMKQGTYDFEWICDSPRNNQAYAEIESLTIEKLELSDQESLAVHYAPTLFGRSVYSRYDNLFTDIPLEMIYFFDEWDHGKVIEYHMVFSHEDEGTPAVLLMSKWGRLLDIEYMARVYLNDRDEIDHVDYQGPEHKVKRYKNLLKGEEQIFLQTATCNGNFTDEITSDYSFSFIPSYEWKLEHEAREVVMEKFPYINQVMRWEAERQLKTSMLPYNSIQDVTQYIYIQSSVWDVVLGQPTVDILYRLKGEDEWHSSSLHDKKIGSFSAAYTGPYHHFATAIRLPEVNFIQDIEEIKVVLINEKLPKATVRNLKVLAYTEKSELQQYIKAEFNQQLNQVESEKVIWRREK</sequence>
<proteinExistence type="predicted"/>